<dbReference type="AlphaFoldDB" id="A0A2H0LYP7"/>
<feature type="transmembrane region" description="Helical" evidence="9">
    <location>
        <begin position="91"/>
        <end position="110"/>
    </location>
</feature>
<dbReference type="PANTHER" id="PTHR30071:SF1">
    <property type="entry name" value="CYTOCHROME B_B6 PROTEIN-RELATED"/>
    <property type="match status" value="1"/>
</dbReference>
<keyword evidence="6" id="KW-0201">Cytochrome c-type biogenesis</keyword>
<dbReference type="EMBL" id="PCWA01000035">
    <property type="protein sequence ID" value="PIQ89518.1"/>
    <property type="molecule type" value="Genomic_DNA"/>
</dbReference>
<reference evidence="11 12" key="1">
    <citation type="submission" date="2017-09" db="EMBL/GenBank/DDBJ databases">
        <title>Depth-based differentiation of microbial function through sediment-hosted aquifers and enrichment of novel symbionts in the deep terrestrial subsurface.</title>
        <authorList>
            <person name="Probst A.J."/>
            <person name="Ladd B."/>
            <person name="Jarett J.K."/>
            <person name="Geller-Mcgrath D.E."/>
            <person name="Sieber C.M."/>
            <person name="Emerson J.B."/>
            <person name="Anantharaman K."/>
            <person name="Thomas B.C."/>
            <person name="Malmstrom R."/>
            <person name="Stieglmeier M."/>
            <person name="Klingl A."/>
            <person name="Woyke T."/>
            <person name="Ryan C.M."/>
            <person name="Banfield J.F."/>
        </authorList>
    </citation>
    <scope>NUCLEOTIDE SEQUENCE [LARGE SCALE GENOMIC DNA]</scope>
    <source>
        <strain evidence="11">CG11_big_fil_rev_8_21_14_0_20_42_13</strain>
    </source>
</reference>
<proteinExistence type="inferred from homology"/>
<evidence type="ECO:0000256" key="3">
    <source>
        <dbReference type="ARBA" id="ARBA00005840"/>
    </source>
</evidence>
<evidence type="ECO:0000313" key="11">
    <source>
        <dbReference type="EMBL" id="PIQ89518.1"/>
    </source>
</evidence>
<feature type="transmembrane region" description="Helical" evidence="9">
    <location>
        <begin position="168"/>
        <end position="188"/>
    </location>
</feature>
<feature type="transmembrane region" description="Helical" evidence="9">
    <location>
        <begin position="33"/>
        <end position="52"/>
    </location>
</feature>
<evidence type="ECO:0000256" key="4">
    <source>
        <dbReference type="ARBA" id="ARBA00016463"/>
    </source>
</evidence>
<feature type="transmembrane region" description="Helical" evidence="9">
    <location>
        <begin position="228"/>
        <end position="249"/>
    </location>
</feature>
<evidence type="ECO:0000256" key="1">
    <source>
        <dbReference type="ARBA" id="ARBA00002442"/>
    </source>
</evidence>
<feature type="transmembrane region" description="Helical" evidence="9">
    <location>
        <begin position="125"/>
        <end position="152"/>
    </location>
</feature>
<gene>
    <name evidence="11" type="ORF">COV72_02525</name>
</gene>
<dbReference type="InterPro" id="IPR002541">
    <property type="entry name" value="Cyt_c_assembly"/>
</dbReference>
<dbReference type="PANTHER" id="PTHR30071">
    <property type="entry name" value="HEME EXPORTER PROTEIN C"/>
    <property type="match status" value="1"/>
</dbReference>
<dbReference type="PRINTS" id="PR01386">
    <property type="entry name" value="CCMCBIOGNSIS"/>
</dbReference>
<evidence type="ECO:0000313" key="12">
    <source>
        <dbReference type="Proteomes" id="UP000229641"/>
    </source>
</evidence>
<keyword evidence="8 9" id="KW-0472">Membrane</keyword>
<organism evidence="11 12">
    <name type="scientific">Candidatus Ghiorseimicrobium undicola</name>
    <dbReference type="NCBI Taxonomy" id="1974746"/>
    <lineage>
        <taxon>Bacteria</taxon>
        <taxon>Pseudomonadati</taxon>
        <taxon>Candidatus Omnitrophota</taxon>
        <taxon>Candidatus Ghiorseimicrobium</taxon>
    </lineage>
</organism>
<evidence type="ECO:0000256" key="5">
    <source>
        <dbReference type="ARBA" id="ARBA00022692"/>
    </source>
</evidence>
<name>A0A2H0LYP7_9BACT</name>
<dbReference type="Proteomes" id="UP000229641">
    <property type="component" value="Unassembled WGS sequence"/>
</dbReference>
<feature type="transmembrane region" description="Helical" evidence="9">
    <location>
        <begin position="200"/>
        <end position="216"/>
    </location>
</feature>
<evidence type="ECO:0000256" key="8">
    <source>
        <dbReference type="ARBA" id="ARBA00023136"/>
    </source>
</evidence>
<dbReference type="Pfam" id="PF01578">
    <property type="entry name" value="Cytochrom_C_asm"/>
    <property type="match status" value="1"/>
</dbReference>
<keyword evidence="7 9" id="KW-1133">Transmembrane helix</keyword>
<evidence type="ECO:0000256" key="9">
    <source>
        <dbReference type="SAM" id="Phobius"/>
    </source>
</evidence>
<dbReference type="GO" id="GO:0005886">
    <property type="term" value="C:plasma membrane"/>
    <property type="evidence" value="ECO:0007669"/>
    <property type="project" value="TreeGrafter"/>
</dbReference>
<accession>A0A2H0LYP7</accession>
<comment type="function">
    <text evidence="1">Required for the export of heme to the periplasm for the biogenesis of c-type cytochromes.</text>
</comment>
<evidence type="ECO:0000256" key="2">
    <source>
        <dbReference type="ARBA" id="ARBA00004141"/>
    </source>
</evidence>
<evidence type="ECO:0000259" key="10">
    <source>
        <dbReference type="Pfam" id="PF01578"/>
    </source>
</evidence>
<feature type="transmembrane region" description="Helical" evidence="9">
    <location>
        <begin position="64"/>
        <end position="84"/>
    </location>
</feature>
<protein>
    <recommendedName>
        <fullName evidence="4">Heme exporter protein C</fullName>
    </recommendedName>
</protein>
<sequence length="256" mass="28983">MLPVYLNISFAAYFLSMFFYFAALFFKHKALSLAARIFLCLGVAGLTAYMLLRWQVAQRPPLSNMFESVVLFAWVVGLAGFFIDMRYRLKILAALVSALSLLTLGISFLLDKEIVPLLPALKSNWLTIHVLTCFIGYAALTVGFVASVVLLLTDEKTDILDAISHKTIAFGFLFLTLGIVSGAVWANSAWGTYWSWDPKETWSLITWFIYAIYLHARFRRGWKGKKAAWFSIIGFLAMLFTYFGVNYLLRGLHSYA</sequence>
<comment type="similarity">
    <text evidence="3">Belongs to the CcmC/CycZ/HelC family.</text>
</comment>
<feature type="transmembrane region" description="Helical" evidence="9">
    <location>
        <begin position="6"/>
        <end position="26"/>
    </location>
</feature>
<keyword evidence="5 9" id="KW-0812">Transmembrane</keyword>
<comment type="subcellular location">
    <subcellularLocation>
        <location evidence="2">Membrane</location>
        <topology evidence="2">Multi-pass membrane protein</topology>
    </subcellularLocation>
</comment>
<evidence type="ECO:0000256" key="7">
    <source>
        <dbReference type="ARBA" id="ARBA00022989"/>
    </source>
</evidence>
<comment type="caution">
    <text evidence="11">The sequence shown here is derived from an EMBL/GenBank/DDBJ whole genome shotgun (WGS) entry which is preliminary data.</text>
</comment>
<evidence type="ECO:0000256" key="6">
    <source>
        <dbReference type="ARBA" id="ARBA00022748"/>
    </source>
</evidence>
<feature type="domain" description="Cytochrome c assembly protein" evidence="10">
    <location>
        <begin position="62"/>
        <end position="253"/>
    </location>
</feature>
<dbReference type="InterPro" id="IPR003557">
    <property type="entry name" value="Cyt_c_biogenesis_CcmC"/>
</dbReference>
<dbReference type="InterPro" id="IPR045062">
    <property type="entry name" value="Cyt_c_biogenesis_CcsA/CcmC"/>
</dbReference>
<dbReference type="GO" id="GO:0020037">
    <property type="term" value="F:heme binding"/>
    <property type="evidence" value="ECO:0007669"/>
    <property type="project" value="InterPro"/>
</dbReference>
<dbReference type="GO" id="GO:0017004">
    <property type="term" value="P:cytochrome complex assembly"/>
    <property type="evidence" value="ECO:0007669"/>
    <property type="project" value="UniProtKB-KW"/>
</dbReference>
<dbReference type="GO" id="GO:0015232">
    <property type="term" value="F:heme transmembrane transporter activity"/>
    <property type="evidence" value="ECO:0007669"/>
    <property type="project" value="InterPro"/>
</dbReference>